<evidence type="ECO:0000313" key="2">
    <source>
        <dbReference type="EMBL" id="MBZ5749530.1"/>
    </source>
</evidence>
<protein>
    <submittedName>
        <fullName evidence="2">TFIIB-type zinc ribbon-containing protein</fullName>
    </submittedName>
</protein>
<keyword evidence="1" id="KW-1133">Transmembrane helix</keyword>
<dbReference type="PANTHER" id="PTHR37826">
    <property type="entry name" value="FLOTILLIN BAND_7_5 DOMAIN PROTEIN"/>
    <property type="match status" value="1"/>
</dbReference>
<name>A0ABS7UNL9_9BACI</name>
<comment type="caution">
    <text evidence="2">The sequence shown here is derived from an EMBL/GenBank/DDBJ whole genome shotgun (WGS) entry which is preliminary data.</text>
</comment>
<dbReference type="EMBL" id="JAIQUM010000006">
    <property type="protein sequence ID" value="MBZ5749530.1"/>
    <property type="molecule type" value="Genomic_DNA"/>
</dbReference>
<keyword evidence="3" id="KW-1185">Reference proteome</keyword>
<keyword evidence="1" id="KW-0472">Membrane</keyword>
<dbReference type="Gene3D" id="2.20.28.30">
    <property type="entry name" value="RNA polymerase ii, chain L"/>
    <property type="match status" value="2"/>
</dbReference>
<dbReference type="RefSeq" id="WP_224137311.1">
    <property type="nucleotide sequence ID" value="NZ_JAIQUM010000006.1"/>
</dbReference>
<dbReference type="PANTHER" id="PTHR37826:SF3">
    <property type="entry name" value="J DOMAIN-CONTAINING PROTEIN"/>
    <property type="match status" value="1"/>
</dbReference>
<keyword evidence="1" id="KW-0812">Transmembrane</keyword>
<gene>
    <name evidence="2" type="ORF">K9V48_04540</name>
</gene>
<reference evidence="2" key="1">
    <citation type="submission" date="2024-05" db="EMBL/GenBank/DDBJ databases">
        <title>Metabacillus sp. nov., isolated from the rhizosphere soil of tomato plants.</title>
        <authorList>
            <person name="Ma R."/>
        </authorList>
    </citation>
    <scope>NUCLEOTIDE SEQUENCE</scope>
    <source>
        <strain evidence="2">DBTR6</strain>
    </source>
</reference>
<dbReference type="Proteomes" id="UP001165287">
    <property type="component" value="Unassembled WGS sequence"/>
</dbReference>
<sequence length="342" mass="38653">MVIQYKCPNCGDDMAFDSESGKLSCHSCGRKDNIESFKDEFIVTTFSEDEAKEYICNNCGAVVITDTDTTATSCSFCGAGVVLGDRLSGALAPAKVIPFTVSKEEAMDAFRKWCKNGRLTPRGFMTADRIKGITGIYVPFWMYDLESAAKINAVGTKVRTYTQGEYIYTETSYYDVYRDIKMNYVKVPVDASEKMNDEMMDKLEPYDYRSLKNFKTPYLAGYFAEKYNYNDDELLSRVKSKVNSYINSYISSTITGYASVQYKNQDIETKKKHSYYVLLPIWMIYYDYDKHEHTFAMNGQTGKVVGKPPISFGKIAAWFGGVASSTFIVLKLVSYLLGGGLW</sequence>
<proteinExistence type="predicted"/>
<organism evidence="2 3">
    <name type="scientific">Metabacillus rhizolycopersici</name>
    <dbReference type="NCBI Taxonomy" id="2875709"/>
    <lineage>
        <taxon>Bacteria</taxon>
        <taxon>Bacillati</taxon>
        <taxon>Bacillota</taxon>
        <taxon>Bacilli</taxon>
        <taxon>Bacillales</taxon>
        <taxon>Bacillaceae</taxon>
        <taxon>Metabacillus</taxon>
    </lineage>
</organism>
<evidence type="ECO:0000313" key="3">
    <source>
        <dbReference type="Proteomes" id="UP001165287"/>
    </source>
</evidence>
<feature type="transmembrane region" description="Helical" evidence="1">
    <location>
        <begin position="315"/>
        <end position="337"/>
    </location>
</feature>
<accession>A0ABS7UNL9</accession>
<evidence type="ECO:0000256" key="1">
    <source>
        <dbReference type="SAM" id="Phobius"/>
    </source>
</evidence>